<evidence type="ECO:0008006" key="3">
    <source>
        <dbReference type="Google" id="ProtNLM"/>
    </source>
</evidence>
<dbReference type="Pfam" id="PF07900">
    <property type="entry name" value="DUF1670"/>
    <property type="match status" value="1"/>
</dbReference>
<dbReference type="RefSeq" id="WP_206708527.1">
    <property type="nucleotide sequence ID" value="NZ_CP059066.1"/>
</dbReference>
<dbReference type="KEGG" id="kme:H0A61_00629"/>
<dbReference type="EMBL" id="CP059066">
    <property type="protein sequence ID" value="QSQ08307.1"/>
    <property type="molecule type" value="Genomic_DNA"/>
</dbReference>
<evidence type="ECO:0000313" key="2">
    <source>
        <dbReference type="Proteomes" id="UP000662904"/>
    </source>
</evidence>
<dbReference type="Proteomes" id="UP000662904">
    <property type="component" value="Chromosome"/>
</dbReference>
<sequence>MNRSELYHPLTERTLENYQVQYLARRYDFTKESLVAHLLVTEINARMEEAEAQLGIERVKPFELYIRKGKKDLRLPLFRPEYLEPLLAGEDFSVSRKLVLETCLEHYREVFPQAGEVDVLSIIDPWALVRKKGPSRYQDQIRTSLVPYNEKDTRAWRKEIDNIRPVPPSGRFNTLDFSAPARVVKELTDFVVTEAGLGRVIARQLVEDVIVLRNLACPRTHELRSGEMPVLATHVHAHLSDEVATRFRRHAPVVLTVWTPEELENWPKQVPEYLEHLKKRIIRVCFEAYRQNGLLTLMDMQWIFQLSSARISELIRSFQKEHHIIVPTPGTVLDAGKSMTHKDIIVNLYLQGHTVKEIARITHHSPRAVDNYVGTFEAVLILHLFGLPPPLMARALRKGLTLIREYLKLVNEAYESKEEIRTYLRLKGVKI</sequence>
<dbReference type="AlphaFoldDB" id="A0A8A0RLH2"/>
<organism evidence="1 2">
    <name type="scientific">Koleobacter methoxysyntrophicus</name>
    <dbReference type="NCBI Taxonomy" id="2751313"/>
    <lineage>
        <taxon>Bacteria</taxon>
        <taxon>Bacillati</taxon>
        <taxon>Bacillota</taxon>
        <taxon>Clostridia</taxon>
        <taxon>Koleobacterales</taxon>
        <taxon>Koleobacteraceae</taxon>
        <taxon>Koleobacter</taxon>
    </lineage>
</organism>
<evidence type="ECO:0000313" key="1">
    <source>
        <dbReference type="EMBL" id="QSQ08307.1"/>
    </source>
</evidence>
<reference evidence="1" key="1">
    <citation type="submission" date="2020-07" db="EMBL/GenBank/DDBJ databases">
        <title>Koleobacter methoxysyntrophicus gen. nov., sp. nov., a novel anaerobic bacterium isolated from deep subsurface oil field and proposal of Koleobacterales ord. nov. in the phylum Firmicutes.</title>
        <authorList>
            <person name="Sakamoto S."/>
            <person name="Tamaki H."/>
        </authorList>
    </citation>
    <scope>NUCLEOTIDE SEQUENCE</scope>
    <source>
        <strain evidence="1">NRmbB1</strain>
    </source>
</reference>
<gene>
    <name evidence="1" type="ORF">H0A61_00629</name>
</gene>
<accession>A0A8A0RLH2</accession>
<protein>
    <recommendedName>
        <fullName evidence="3">DUF1670 domain-containing protein</fullName>
    </recommendedName>
</protein>
<name>A0A8A0RLH2_9FIRM</name>
<dbReference type="InterPro" id="IPR012872">
    <property type="entry name" value="DUF1670"/>
</dbReference>
<keyword evidence="2" id="KW-1185">Reference proteome</keyword>
<proteinExistence type="predicted"/>